<keyword evidence="4" id="KW-1185">Reference proteome</keyword>
<dbReference type="AlphaFoldDB" id="G7GZC3"/>
<dbReference type="Pfam" id="PF26059">
    <property type="entry name" value="DUF8020"/>
    <property type="match status" value="1"/>
</dbReference>
<feature type="non-terminal residue" evidence="3">
    <location>
        <position position="1"/>
    </location>
</feature>
<feature type="transmembrane region" description="Helical" evidence="1">
    <location>
        <begin position="121"/>
        <end position="139"/>
    </location>
</feature>
<gene>
    <name evidence="3" type="ORF">GOARA_022_00240</name>
</gene>
<name>G7GZC3_9ACTN</name>
<dbReference type="EMBL" id="BAEE01000022">
    <property type="protein sequence ID" value="GAB08948.1"/>
    <property type="molecule type" value="Genomic_DNA"/>
</dbReference>
<sequence>NFTVSAASDAQAVTVTVRDGAFRQTGRALEIVNAAGKVADRIPLVVETASGNVPLRSAVAANGKSAEIEPLLKPHRHQVSRAKDKAWNRMMAQLNKDWPCAAGYVGGGALIGFLVGLLTIVGWPIGIAVGAAAGAYVGYTTCNRGAGWRAAVAWWNTP</sequence>
<evidence type="ECO:0000313" key="4">
    <source>
        <dbReference type="Proteomes" id="UP000035088"/>
    </source>
</evidence>
<accession>G7GZC3</accession>
<evidence type="ECO:0000256" key="1">
    <source>
        <dbReference type="SAM" id="Phobius"/>
    </source>
</evidence>
<keyword evidence="1" id="KW-1133">Transmembrane helix</keyword>
<feature type="domain" description="DUF8020" evidence="2">
    <location>
        <begin position="4"/>
        <end position="70"/>
    </location>
</feature>
<dbReference type="Proteomes" id="UP000035088">
    <property type="component" value="Unassembled WGS sequence"/>
</dbReference>
<feature type="transmembrane region" description="Helical" evidence="1">
    <location>
        <begin position="98"/>
        <end position="115"/>
    </location>
</feature>
<keyword evidence="1" id="KW-0812">Transmembrane</keyword>
<dbReference type="InterPro" id="IPR058333">
    <property type="entry name" value="DUF8020"/>
</dbReference>
<keyword evidence="1" id="KW-0472">Membrane</keyword>
<reference evidence="3 4" key="1">
    <citation type="submission" date="2011-11" db="EMBL/GenBank/DDBJ databases">
        <title>Whole genome shotgun sequence of Gordonia araii NBRC 100433.</title>
        <authorList>
            <person name="Yoshida Y."/>
            <person name="Hosoyama A."/>
            <person name="Tsuchikane K."/>
            <person name="Katsumata H."/>
            <person name="Yamazaki S."/>
            <person name="Fujita N."/>
        </authorList>
    </citation>
    <scope>NUCLEOTIDE SEQUENCE [LARGE SCALE GENOMIC DNA]</scope>
    <source>
        <strain evidence="3 4">NBRC 100433</strain>
    </source>
</reference>
<protein>
    <recommendedName>
        <fullName evidence="2">DUF8020 domain-containing protein</fullName>
    </recommendedName>
</protein>
<dbReference type="RefSeq" id="WP_007321025.1">
    <property type="nucleotide sequence ID" value="NZ_BAEE01000022.1"/>
</dbReference>
<proteinExistence type="predicted"/>
<evidence type="ECO:0000259" key="2">
    <source>
        <dbReference type="Pfam" id="PF26059"/>
    </source>
</evidence>
<organism evidence="3 4">
    <name type="scientific">Gordonia araii NBRC 100433</name>
    <dbReference type="NCBI Taxonomy" id="1073574"/>
    <lineage>
        <taxon>Bacteria</taxon>
        <taxon>Bacillati</taxon>
        <taxon>Actinomycetota</taxon>
        <taxon>Actinomycetes</taxon>
        <taxon>Mycobacteriales</taxon>
        <taxon>Gordoniaceae</taxon>
        <taxon>Gordonia</taxon>
    </lineage>
</organism>
<evidence type="ECO:0000313" key="3">
    <source>
        <dbReference type="EMBL" id="GAB08948.1"/>
    </source>
</evidence>
<comment type="caution">
    <text evidence="3">The sequence shown here is derived from an EMBL/GenBank/DDBJ whole genome shotgun (WGS) entry which is preliminary data.</text>
</comment>